<evidence type="ECO:0008006" key="3">
    <source>
        <dbReference type="Google" id="ProtNLM"/>
    </source>
</evidence>
<evidence type="ECO:0000313" key="2">
    <source>
        <dbReference type="Proteomes" id="UP001317085"/>
    </source>
</evidence>
<name>A0ABT0EFX0_9PSED</name>
<dbReference type="Proteomes" id="UP001317085">
    <property type="component" value="Unassembled WGS sequence"/>
</dbReference>
<keyword evidence="2" id="KW-1185">Reference proteome</keyword>
<proteinExistence type="predicted"/>
<dbReference type="PROSITE" id="PS51257">
    <property type="entry name" value="PROKAR_LIPOPROTEIN"/>
    <property type="match status" value="1"/>
</dbReference>
<dbReference type="EMBL" id="JAKNRV010000064">
    <property type="protein sequence ID" value="MCK1784623.1"/>
    <property type="molecule type" value="Genomic_DNA"/>
</dbReference>
<comment type="caution">
    <text evidence="1">The sequence shown here is derived from an EMBL/GenBank/DDBJ whole genome shotgun (WGS) entry which is preliminary data.</text>
</comment>
<organism evidence="1 2">
    <name type="scientific">Pseudomonas emilianonis</name>
    <dbReference type="NCBI Taxonomy" id="2915812"/>
    <lineage>
        <taxon>Bacteria</taxon>
        <taxon>Pseudomonadati</taxon>
        <taxon>Pseudomonadota</taxon>
        <taxon>Gammaproteobacteria</taxon>
        <taxon>Pseudomonadales</taxon>
        <taxon>Pseudomonadaceae</taxon>
        <taxon>Pseudomonas</taxon>
    </lineage>
</organism>
<evidence type="ECO:0000313" key="1">
    <source>
        <dbReference type="EMBL" id="MCK1784623.1"/>
    </source>
</evidence>
<accession>A0ABT0EFX0</accession>
<sequence>MKTSRFLLVAGLAILAGCSTPDMLRTKPPSIEISSSNKAKAVAGCIVLDTEEIFREPLARNAKIHTRPISGGYSIWLVQGVAFGESTAMVIDVSDTQSGSTTSFHNDLTSAYLERTNKVIRNCQGT</sequence>
<gene>
    <name evidence="1" type="ORF">L9Z73_09735</name>
</gene>
<reference evidence="1 2" key="1">
    <citation type="submission" date="2022-02" db="EMBL/GenBank/DDBJ databases">
        <title>Comparative genomics of the first Antarctic Pseudomonas spp. capable of biotransforming 2,4,6-Trinitrotoluene.</title>
        <authorList>
            <person name="Cabrera M.A."/>
            <person name="Marquez S.L."/>
            <person name="Perez-Donoso J.M."/>
        </authorList>
    </citation>
    <scope>NUCLEOTIDE SEQUENCE [LARGE SCALE GENOMIC DNA]</scope>
    <source>
        <strain evidence="1 2">TNT11</strain>
    </source>
</reference>
<protein>
    <recommendedName>
        <fullName evidence="3">Lipoprotein</fullName>
    </recommendedName>
</protein>
<dbReference type="RefSeq" id="WP_247399425.1">
    <property type="nucleotide sequence ID" value="NZ_JAKNRV010000064.1"/>
</dbReference>